<accession>A0ABU4PGU1</accession>
<dbReference type="Proteomes" id="UP001279660">
    <property type="component" value="Unassembled WGS sequence"/>
</dbReference>
<sequence>MLALPSERVAFDTELPVLAEPISQQRRNKGRMLSFIAVAAILALDSRLDLKMTLANRRASIRDPGPIGIDEVVGRVRMSWSRDCERRNDNERC</sequence>
<reference evidence="1 2" key="1">
    <citation type="submission" date="2023-11" db="EMBL/GenBank/DDBJ databases">
        <title>MicrobeMod: A computational toolkit for identifying prokaryotic methylation and restriction-modification with nanopore sequencing.</title>
        <authorList>
            <person name="Crits-Christoph A."/>
            <person name="Kang S.C."/>
            <person name="Lee H."/>
            <person name="Ostrov N."/>
        </authorList>
    </citation>
    <scope>NUCLEOTIDE SEQUENCE [LARGE SCALE GENOMIC DNA]</scope>
    <source>
        <strain evidence="1 2">ATCC 14820</strain>
    </source>
</reference>
<proteinExistence type="predicted"/>
<evidence type="ECO:0000313" key="1">
    <source>
        <dbReference type="EMBL" id="MDX5983179.1"/>
    </source>
</evidence>
<name>A0ABU4PGU1_9SPHN</name>
<dbReference type="EMBL" id="JAWXXV010000001">
    <property type="protein sequence ID" value="MDX5983179.1"/>
    <property type="molecule type" value="Genomic_DNA"/>
</dbReference>
<keyword evidence="2" id="KW-1185">Reference proteome</keyword>
<protein>
    <submittedName>
        <fullName evidence="1">Uncharacterized protein</fullName>
    </submittedName>
</protein>
<evidence type="ECO:0000313" key="2">
    <source>
        <dbReference type="Proteomes" id="UP001279660"/>
    </source>
</evidence>
<gene>
    <name evidence="1" type="ORF">SIL82_02815</name>
</gene>
<comment type="caution">
    <text evidence="1">The sequence shown here is derived from an EMBL/GenBank/DDBJ whole genome shotgun (WGS) entry which is preliminary data.</text>
</comment>
<organism evidence="1 2">
    <name type="scientific">Sphingomonas echinoides</name>
    <dbReference type="NCBI Taxonomy" id="59803"/>
    <lineage>
        <taxon>Bacteria</taxon>
        <taxon>Pseudomonadati</taxon>
        <taxon>Pseudomonadota</taxon>
        <taxon>Alphaproteobacteria</taxon>
        <taxon>Sphingomonadales</taxon>
        <taxon>Sphingomonadaceae</taxon>
        <taxon>Sphingomonas</taxon>
    </lineage>
</organism>